<feature type="non-terminal residue" evidence="2">
    <location>
        <position position="619"/>
    </location>
</feature>
<reference evidence="2 3" key="1">
    <citation type="journal article" date="2015" name="Genome Biol. Evol.">
        <title>Comparative Genomics of a Bacterivorous Green Alga Reveals Evolutionary Causalities and Consequences of Phago-Mixotrophic Mode of Nutrition.</title>
        <authorList>
            <person name="Burns J.A."/>
            <person name="Paasch A."/>
            <person name="Narechania A."/>
            <person name="Kim E."/>
        </authorList>
    </citation>
    <scope>NUCLEOTIDE SEQUENCE [LARGE SCALE GENOMIC DNA]</scope>
    <source>
        <strain evidence="2 3">PLY_AMNH</strain>
    </source>
</reference>
<evidence type="ECO:0000256" key="1">
    <source>
        <dbReference type="SAM" id="SignalP"/>
    </source>
</evidence>
<name>A0AAE0BSX2_9CHLO</name>
<evidence type="ECO:0000313" key="3">
    <source>
        <dbReference type="Proteomes" id="UP001190700"/>
    </source>
</evidence>
<keyword evidence="1" id="KW-0732">Signal</keyword>
<accession>A0AAE0BSX2</accession>
<dbReference type="EMBL" id="LGRX02033220">
    <property type="protein sequence ID" value="KAK3242188.1"/>
    <property type="molecule type" value="Genomic_DNA"/>
</dbReference>
<proteinExistence type="predicted"/>
<feature type="chain" id="PRO_5041908942" evidence="1">
    <location>
        <begin position="19"/>
        <end position="619"/>
    </location>
</feature>
<sequence>MRKVAPLAIIQVVMCVLAFMPSALLTQEDAAFPLPPASHRCLSEQKKAEVWLRFAEWIRSHPKVDTSTISRRREKLQQHLLCDMTEHQTTHGVIAPTQLLPSAISAINPPFNGKHDPTSGSSIMHPPVDPLFLPLASCLSTSMKQSQAQACRDGQYNKSLFATWDARPKLTSTGPDEILLHFTVEPAGDPSAIFYARVQGPSTLLVTHVADKVYRASLEYAEREAALRKIGLLPPAEYLGIPIPGSPFKMLVKEQALLPAGNHISWAGLPLCKSADSQGVWLEAEELQAANDSPIELFRCRPAKNPGMPLLSKSASPGNRTWPMYDAWVGRLAAGGGLCRYCRFSREAALHCLQTRRVTVVGDSVPVQFCSYFQCAVAGEGGAESCSVDCGHRVNPPVNYTKLAAGCHERQPGSGPVYCIALDSFLGEADVGGSLGLAEYYPGSPVIENILGEYNGIPSSAMEMAHWVRKARERAETAVPGAELEDVLVIGGGLHDNAFHLVEFDRISATAGYSRIVVLLPTAMHRHVASTTNCSHYGQILSPTCMQFVQRQMTNTRTLAMHVALRRTLRSAREELSQKQLPEIHIVDTYAMSEIREDHTKHKSDIVHFCDEFNRELTQ</sequence>
<keyword evidence="3" id="KW-1185">Reference proteome</keyword>
<feature type="signal peptide" evidence="1">
    <location>
        <begin position="1"/>
        <end position="18"/>
    </location>
</feature>
<gene>
    <name evidence="2" type="ORF">CYMTET_48108</name>
</gene>
<dbReference type="AlphaFoldDB" id="A0AAE0BSX2"/>
<dbReference type="Proteomes" id="UP001190700">
    <property type="component" value="Unassembled WGS sequence"/>
</dbReference>
<organism evidence="2 3">
    <name type="scientific">Cymbomonas tetramitiformis</name>
    <dbReference type="NCBI Taxonomy" id="36881"/>
    <lineage>
        <taxon>Eukaryota</taxon>
        <taxon>Viridiplantae</taxon>
        <taxon>Chlorophyta</taxon>
        <taxon>Pyramimonadophyceae</taxon>
        <taxon>Pyramimonadales</taxon>
        <taxon>Pyramimonadaceae</taxon>
        <taxon>Cymbomonas</taxon>
    </lineage>
</organism>
<evidence type="ECO:0000313" key="2">
    <source>
        <dbReference type="EMBL" id="KAK3242188.1"/>
    </source>
</evidence>
<protein>
    <submittedName>
        <fullName evidence="2">Uncharacterized protein</fullName>
    </submittedName>
</protein>
<comment type="caution">
    <text evidence="2">The sequence shown here is derived from an EMBL/GenBank/DDBJ whole genome shotgun (WGS) entry which is preliminary data.</text>
</comment>